<dbReference type="InterPro" id="IPR014284">
    <property type="entry name" value="RNA_pol_sigma-70_dom"/>
</dbReference>
<dbReference type="AlphaFoldDB" id="A0A9X2NPS2"/>
<evidence type="ECO:0000313" key="10">
    <source>
        <dbReference type="Proteomes" id="UP001144096"/>
    </source>
</evidence>
<keyword evidence="5 6" id="KW-0804">Transcription</keyword>
<reference evidence="9" key="1">
    <citation type="submission" date="2022-06" db="EMBL/GenBank/DDBJ databases">
        <title>Amycolatopsis iheyaensis sp. nov., a new species of the genus Amycolatopsis isolated from soil in Iheya island, Japan.</title>
        <authorList>
            <person name="Ngamcharungchit C."/>
            <person name="Kanto H."/>
            <person name="Take A."/>
            <person name="Intra B."/>
            <person name="Matsumoto A."/>
            <person name="Panbangred W."/>
            <person name="Inahashi Y."/>
        </authorList>
    </citation>
    <scope>NUCLEOTIDE SEQUENCE</scope>
    <source>
        <strain evidence="9">OK19-0408</strain>
    </source>
</reference>
<dbReference type="InterPro" id="IPR000838">
    <property type="entry name" value="RNA_pol_sigma70_ECF_CS"/>
</dbReference>
<dbReference type="InterPro" id="IPR036388">
    <property type="entry name" value="WH-like_DNA-bd_sf"/>
</dbReference>
<dbReference type="SUPFAM" id="SSF88946">
    <property type="entry name" value="Sigma2 domain of RNA polymerase sigma factors"/>
    <property type="match status" value="1"/>
</dbReference>
<evidence type="ECO:0000256" key="5">
    <source>
        <dbReference type="ARBA" id="ARBA00023163"/>
    </source>
</evidence>
<dbReference type="Gene3D" id="1.10.10.10">
    <property type="entry name" value="Winged helix-like DNA-binding domain superfamily/Winged helix DNA-binding domain"/>
    <property type="match status" value="1"/>
</dbReference>
<evidence type="ECO:0000259" key="8">
    <source>
        <dbReference type="Pfam" id="PF08281"/>
    </source>
</evidence>
<keyword evidence="4 6" id="KW-0238">DNA-binding</keyword>
<evidence type="ECO:0000256" key="3">
    <source>
        <dbReference type="ARBA" id="ARBA00023082"/>
    </source>
</evidence>
<keyword evidence="10" id="KW-1185">Reference proteome</keyword>
<dbReference type="GO" id="GO:0003677">
    <property type="term" value="F:DNA binding"/>
    <property type="evidence" value="ECO:0007669"/>
    <property type="project" value="UniProtKB-KW"/>
</dbReference>
<evidence type="ECO:0000256" key="1">
    <source>
        <dbReference type="ARBA" id="ARBA00010641"/>
    </source>
</evidence>
<evidence type="ECO:0000256" key="4">
    <source>
        <dbReference type="ARBA" id="ARBA00023125"/>
    </source>
</evidence>
<dbReference type="PROSITE" id="PS01063">
    <property type="entry name" value="SIGMA70_ECF"/>
    <property type="match status" value="1"/>
</dbReference>
<dbReference type="NCBIfam" id="TIGR02937">
    <property type="entry name" value="sigma70-ECF"/>
    <property type="match status" value="1"/>
</dbReference>
<dbReference type="SUPFAM" id="SSF88659">
    <property type="entry name" value="Sigma3 and sigma4 domains of RNA polymerase sigma factors"/>
    <property type="match status" value="1"/>
</dbReference>
<feature type="domain" description="RNA polymerase sigma-70 region 2" evidence="7">
    <location>
        <begin position="31"/>
        <end position="94"/>
    </location>
</feature>
<evidence type="ECO:0000313" key="9">
    <source>
        <dbReference type="EMBL" id="MCR6490712.1"/>
    </source>
</evidence>
<feature type="domain" description="RNA polymerase sigma factor 70 region 4 type 2" evidence="8">
    <location>
        <begin position="125"/>
        <end position="175"/>
    </location>
</feature>
<dbReference type="Pfam" id="PF04542">
    <property type="entry name" value="Sigma70_r2"/>
    <property type="match status" value="1"/>
</dbReference>
<dbReference type="InterPro" id="IPR013249">
    <property type="entry name" value="RNA_pol_sigma70_r4_t2"/>
</dbReference>
<evidence type="ECO:0000256" key="2">
    <source>
        <dbReference type="ARBA" id="ARBA00023015"/>
    </source>
</evidence>
<keyword evidence="3 6" id="KW-0731">Sigma factor</keyword>
<dbReference type="GO" id="GO:0006950">
    <property type="term" value="P:response to stress"/>
    <property type="evidence" value="ECO:0007669"/>
    <property type="project" value="UniProtKB-ARBA"/>
</dbReference>
<dbReference type="RefSeq" id="WP_257927284.1">
    <property type="nucleotide sequence ID" value="NZ_JAMXQV010000053.1"/>
</dbReference>
<evidence type="ECO:0000256" key="6">
    <source>
        <dbReference type="RuleBase" id="RU000716"/>
    </source>
</evidence>
<dbReference type="PANTHER" id="PTHR43133:SF61">
    <property type="entry name" value="ECF RNA POLYMERASE SIGMA FACTOR SIGC"/>
    <property type="match status" value="1"/>
</dbReference>
<dbReference type="Gene3D" id="1.10.1740.10">
    <property type="match status" value="1"/>
</dbReference>
<protein>
    <recommendedName>
        <fullName evidence="6">RNA polymerase sigma factor</fullName>
    </recommendedName>
</protein>
<dbReference type="InterPro" id="IPR039425">
    <property type="entry name" value="RNA_pol_sigma-70-like"/>
</dbReference>
<dbReference type="Proteomes" id="UP001144096">
    <property type="component" value="Unassembled WGS sequence"/>
</dbReference>
<accession>A0A9X2NPS2</accession>
<dbReference type="EMBL" id="JAMXQV010000053">
    <property type="protein sequence ID" value="MCR6490712.1"/>
    <property type="molecule type" value="Genomic_DNA"/>
</dbReference>
<keyword evidence="2 6" id="KW-0805">Transcription regulation</keyword>
<dbReference type="GO" id="GO:0016987">
    <property type="term" value="F:sigma factor activity"/>
    <property type="evidence" value="ECO:0007669"/>
    <property type="project" value="UniProtKB-KW"/>
</dbReference>
<dbReference type="InterPro" id="IPR013324">
    <property type="entry name" value="RNA_pol_sigma_r3/r4-like"/>
</dbReference>
<organism evidence="9 10">
    <name type="scientific">Amycolatopsis iheyensis</name>
    <dbReference type="NCBI Taxonomy" id="2945988"/>
    <lineage>
        <taxon>Bacteria</taxon>
        <taxon>Bacillati</taxon>
        <taxon>Actinomycetota</taxon>
        <taxon>Actinomycetes</taxon>
        <taxon>Pseudonocardiales</taxon>
        <taxon>Pseudonocardiaceae</taxon>
        <taxon>Amycolatopsis</taxon>
    </lineage>
</organism>
<dbReference type="InterPro" id="IPR013325">
    <property type="entry name" value="RNA_pol_sigma_r2"/>
</dbReference>
<gene>
    <name evidence="9" type="ORF">M8542_48745</name>
</gene>
<proteinExistence type="inferred from homology"/>
<dbReference type="PANTHER" id="PTHR43133">
    <property type="entry name" value="RNA POLYMERASE ECF-TYPE SIGMA FACTO"/>
    <property type="match status" value="1"/>
</dbReference>
<name>A0A9X2NPS2_9PSEU</name>
<dbReference type="GO" id="GO:0006352">
    <property type="term" value="P:DNA-templated transcription initiation"/>
    <property type="evidence" value="ECO:0007669"/>
    <property type="project" value="InterPro"/>
</dbReference>
<dbReference type="Pfam" id="PF08281">
    <property type="entry name" value="Sigma70_r4_2"/>
    <property type="match status" value="1"/>
</dbReference>
<comment type="caution">
    <text evidence="9">The sequence shown here is derived from an EMBL/GenBank/DDBJ whole genome shotgun (WGS) entry which is preliminary data.</text>
</comment>
<comment type="similarity">
    <text evidence="1 6">Belongs to the sigma-70 factor family. ECF subfamily.</text>
</comment>
<dbReference type="InterPro" id="IPR007627">
    <property type="entry name" value="RNA_pol_sigma70_r2"/>
</dbReference>
<sequence>MRPHSSDDAEITQWARLAGRGDRLALDRFLRATQPHVWRFVAGLCDIQSADDLTQETYVRALGSLPRFRAESSARTWLLSIARRVVADHIRALRARPRPATLADWQTDAGRAESPEGNTFEERVLLDHLVTALEPDRRDAFVLTQALGLSHADAAAVCGCPVGTIRSRVARARDDLAAAMRDVPVRYSAVG</sequence>
<evidence type="ECO:0000259" key="7">
    <source>
        <dbReference type="Pfam" id="PF04542"/>
    </source>
</evidence>